<feature type="transmembrane region" description="Helical" evidence="6">
    <location>
        <begin position="247"/>
        <end position="269"/>
    </location>
</feature>
<keyword evidence="3 6" id="KW-1133">Transmembrane helix</keyword>
<feature type="transmembrane region" description="Helical" evidence="6">
    <location>
        <begin position="281"/>
        <end position="300"/>
    </location>
</feature>
<evidence type="ECO:0000256" key="5">
    <source>
        <dbReference type="SAM" id="MobiDB-lite"/>
    </source>
</evidence>
<evidence type="ECO:0000313" key="8">
    <source>
        <dbReference type="Proteomes" id="UP000807306"/>
    </source>
</evidence>
<feature type="region of interest" description="Disordered" evidence="5">
    <location>
        <begin position="372"/>
        <end position="409"/>
    </location>
</feature>
<proteinExistence type="predicted"/>
<evidence type="ECO:0000256" key="6">
    <source>
        <dbReference type="SAM" id="Phobius"/>
    </source>
</evidence>
<dbReference type="Proteomes" id="UP000807306">
    <property type="component" value="Unassembled WGS sequence"/>
</dbReference>
<evidence type="ECO:0000256" key="4">
    <source>
        <dbReference type="ARBA" id="ARBA00023136"/>
    </source>
</evidence>
<feature type="compositionally biased region" description="Polar residues" evidence="5">
    <location>
        <begin position="397"/>
        <end position="409"/>
    </location>
</feature>
<name>A0A9P6E6Q8_9AGAR</name>
<feature type="transmembrane region" description="Helical" evidence="6">
    <location>
        <begin position="137"/>
        <end position="155"/>
    </location>
</feature>
<dbReference type="PANTHER" id="PTHR23112:SF37">
    <property type="entry name" value="G PROTEIN-COUPLED RECEPTOR GPR1"/>
    <property type="match status" value="1"/>
</dbReference>
<sequence length="409" mass="45618">MSSDELFSFSERAGLLFTIEGSLLSVLAVTFILGFALVKWLRRTITTWGQETPADASDSSLFLNLMVADLIQAIGCLLNFRWMAKAGVTNGQLCKAQAALKQVGIVGVSMSSLCIALHTFAVLVLRWMPPRHASKMAVIFIWTFAAVVIGIPHAVHKNDEYYGPTTFWCWILPNWRVEQIVTEYLWVWFSALSMLVLYTLMFCVMKGWISIGRGLGDPLVVIDSTEPPSPTSDGAEQAKRTKAIANLMLYFPAVYIVTIVPNSIARWSAFNGNPPPPELSLFANTIFALSGLFNFILFLLTRPRMVVGKPIVLVHDPESQRHSYQTPKRSYSDTSTLGYLPDRRDESQSQLDMHTFSPSVLRSPVLVTLPSSVYSTSSKNPDEREQEQSSCHLRKMSISSGEELQLPNK</sequence>
<dbReference type="PANTHER" id="PTHR23112">
    <property type="entry name" value="G PROTEIN-COUPLED RECEPTOR 157-RELATED"/>
    <property type="match status" value="1"/>
</dbReference>
<dbReference type="GO" id="GO:0005886">
    <property type="term" value="C:plasma membrane"/>
    <property type="evidence" value="ECO:0007669"/>
    <property type="project" value="TreeGrafter"/>
</dbReference>
<comment type="caution">
    <text evidence="7">The sequence shown here is derived from an EMBL/GenBank/DDBJ whole genome shotgun (WGS) entry which is preliminary data.</text>
</comment>
<evidence type="ECO:0000256" key="1">
    <source>
        <dbReference type="ARBA" id="ARBA00004141"/>
    </source>
</evidence>
<dbReference type="OrthoDB" id="100006at2759"/>
<dbReference type="AlphaFoldDB" id="A0A9P6E6Q8"/>
<keyword evidence="8" id="KW-1185">Reference proteome</keyword>
<feature type="transmembrane region" description="Helical" evidence="6">
    <location>
        <begin position="103"/>
        <end position="125"/>
    </location>
</feature>
<feature type="transmembrane region" description="Helical" evidence="6">
    <location>
        <begin position="15"/>
        <end position="41"/>
    </location>
</feature>
<keyword evidence="4 6" id="KW-0472">Membrane</keyword>
<accession>A0A9P6E6Q8</accession>
<feature type="region of interest" description="Disordered" evidence="5">
    <location>
        <begin position="318"/>
        <end position="342"/>
    </location>
</feature>
<feature type="transmembrane region" description="Helical" evidence="6">
    <location>
        <begin position="185"/>
        <end position="205"/>
    </location>
</feature>
<dbReference type="EMBL" id="MU157916">
    <property type="protein sequence ID" value="KAF9523495.1"/>
    <property type="molecule type" value="Genomic_DNA"/>
</dbReference>
<evidence type="ECO:0000313" key="7">
    <source>
        <dbReference type="EMBL" id="KAF9523495.1"/>
    </source>
</evidence>
<evidence type="ECO:0008006" key="9">
    <source>
        <dbReference type="Google" id="ProtNLM"/>
    </source>
</evidence>
<protein>
    <recommendedName>
        <fullName evidence="9">Glucose receptor Git3 N-terminal domain-containing protein</fullName>
    </recommendedName>
</protein>
<keyword evidence="2 6" id="KW-0812">Transmembrane</keyword>
<dbReference type="GO" id="GO:0004930">
    <property type="term" value="F:G protein-coupled receptor activity"/>
    <property type="evidence" value="ECO:0007669"/>
    <property type="project" value="TreeGrafter"/>
</dbReference>
<evidence type="ECO:0000256" key="2">
    <source>
        <dbReference type="ARBA" id="ARBA00022692"/>
    </source>
</evidence>
<feature type="transmembrane region" description="Helical" evidence="6">
    <location>
        <begin position="61"/>
        <end position="83"/>
    </location>
</feature>
<evidence type="ECO:0000256" key="3">
    <source>
        <dbReference type="ARBA" id="ARBA00022989"/>
    </source>
</evidence>
<dbReference type="CDD" id="cd00637">
    <property type="entry name" value="7tm_classA_rhodopsin-like"/>
    <property type="match status" value="1"/>
</dbReference>
<comment type="subcellular location">
    <subcellularLocation>
        <location evidence="1">Membrane</location>
        <topology evidence="1">Multi-pass membrane protein</topology>
    </subcellularLocation>
</comment>
<dbReference type="SUPFAM" id="SSF81321">
    <property type="entry name" value="Family A G protein-coupled receptor-like"/>
    <property type="match status" value="1"/>
</dbReference>
<reference evidence="7" key="1">
    <citation type="submission" date="2020-11" db="EMBL/GenBank/DDBJ databases">
        <authorList>
            <consortium name="DOE Joint Genome Institute"/>
            <person name="Ahrendt S."/>
            <person name="Riley R."/>
            <person name="Andreopoulos W."/>
            <person name="Labutti K."/>
            <person name="Pangilinan J."/>
            <person name="Ruiz-Duenas F.J."/>
            <person name="Barrasa J.M."/>
            <person name="Sanchez-Garcia M."/>
            <person name="Camarero S."/>
            <person name="Miyauchi S."/>
            <person name="Serrano A."/>
            <person name="Linde D."/>
            <person name="Babiker R."/>
            <person name="Drula E."/>
            <person name="Ayuso-Fernandez I."/>
            <person name="Pacheco R."/>
            <person name="Padilla G."/>
            <person name="Ferreira P."/>
            <person name="Barriuso J."/>
            <person name="Kellner H."/>
            <person name="Castanera R."/>
            <person name="Alfaro M."/>
            <person name="Ramirez L."/>
            <person name="Pisabarro A.G."/>
            <person name="Kuo A."/>
            <person name="Tritt A."/>
            <person name="Lipzen A."/>
            <person name="He G."/>
            <person name="Yan M."/>
            <person name="Ng V."/>
            <person name="Cullen D."/>
            <person name="Martin F."/>
            <person name="Rosso M.-N."/>
            <person name="Henrissat B."/>
            <person name="Hibbett D."/>
            <person name="Martinez A.T."/>
            <person name="Grigoriev I.V."/>
        </authorList>
    </citation>
    <scope>NUCLEOTIDE SEQUENCE</scope>
    <source>
        <strain evidence="7">CBS 506.95</strain>
    </source>
</reference>
<dbReference type="Gene3D" id="1.20.1070.10">
    <property type="entry name" value="Rhodopsin 7-helix transmembrane proteins"/>
    <property type="match status" value="1"/>
</dbReference>
<gene>
    <name evidence="7" type="ORF">CPB83DRAFT_862794</name>
</gene>
<organism evidence="7 8">
    <name type="scientific">Crepidotus variabilis</name>
    <dbReference type="NCBI Taxonomy" id="179855"/>
    <lineage>
        <taxon>Eukaryota</taxon>
        <taxon>Fungi</taxon>
        <taxon>Dikarya</taxon>
        <taxon>Basidiomycota</taxon>
        <taxon>Agaricomycotina</taxon>
        <taxon>Agaricomycetes</taxon>
        <taxon>Agaricomycetidae</taxon>
        <taxon>Agaricales</taxon>
        <taxon>Agaricineae</taxon>
        <taxon>Crepidotaceae</taxon>
        <taxon>Crepidotus</taxon>
    </lineage>
</organism>
<feature type="compositionally biased region" description="Polar residues" evidence="5">
    <location>
        <begin position="322"/>
        <end position="337"/>
    </location>
</feature>
<dbReference type="GO" id="GO:0007189">
    <property type="term" value="P:adenylate cyclase-activating G protein-coupled receptor signaling pathway"/>
    <property type="evidence" value="ECO:0007669"/>
    <property type="project" value="TreeGrafter"/>
</dbReference>